<reference evidence="4 5" key="1">
    <citation type="submission" date="2020-02" db="EMBL/GenBank/DDBJ databases">
        <title>Relaxed selection underlies rapid genomic changes in the transitions from sociality to social parasitism in ants.</title>
        <authorList>
            <person name="Bi X."/>
        </authorList>
    </citation>
    <scope>NUCLEOTIDE SEQUENCE [LARGE SCALE GENOMIC DNA]</scope>
    <source>
        <strain evidence="4">BGI-DK2014b</strain>
        <tissue evidence="4">Whole body</tissue>
    </source>
</reference>
<evidence type="ECO:0000256" key="3">
    <source>
        <dbReference type="ARBA" id="ARBA00023242"/>
    </source>
</evidence>
<protein>
    <submittedName>
        <fullName evidence="4">RRP1 protein</fullName>
    </submittedName>
</protein>
<dbReference type="InterPro" id="IPR010301">
    <property type="entry name" value="RRP1"/>
</dbReference>
<sequence length="277" mass="33109">MSRLRNWTHMCGMGLLICNDCDYYAPVEEDKTIPNSDNKPKTKIKKVILAREIRIALTLIKRLDNNDEKDKMLRGLREWLKIRLTRQNFTKTDFLILWEGFFNFMWIKSNTILIQKKLAKLFSKGMHCLETRKTIILYISCALQILAVKWSNINHRRQDSFDMLAGMIIRQTFVVCKNQSWNMKWVTKFAKMFTQLFLHKKNEEFTMYMAEKYVLESAKICGRNGNLPDDVIRELFTPFIECIKRKEELNKRTKKKLKMMKNRITLRSARYNELIDV</sequence>
<dbReference type="GO" id="GO:0030688">
    <property type="term" value="C:preribosome, small subunit precursor"/>
    <property type="evidence" value="ECO:0007669"/>
    <property type="project" value="InterPro"/>
</dbReference>
<organism evidence="4 5">
    <name type="scientific">Acromyrmex heyeri</name>
    <dbReference type="NCBI Taxonomy" id="230685"/>
    <lineage>
        <taxon>Eukaryota</taxon>
        <taxon>Metazoa</taxon>
        <taxon>Ecdysozoa</taxon>
        <taxon>Arthropoda</taxon>
        <taxon>Hexapoda</taxon>
        <taxon>Insecta</taxon>
        <taxon>Pterygota</taxon>
        <taxon>Neoptera</taxon>
        <taxon>Endopterygota</taxon>
        <taxon>Hymenoptera</taxon>
        <taxon>Apocrita</taxon>
        <taxon>Aculeata</taxon>
        <taxon>Formicoidea</taxon>
        <taxon>Formicidae</taxon>
        <taxon>Myrmicinae</taxon>
        <taxon>Acromyrmex</taxon>
    </lineage>
</organism>
<comment type="caution">
    <text evidence="4">The sequence shown here is derived from an EMBL/GenBank/DDBJ whole genome shotgun (WGS) entry which is preliminary data.</text>
</comment>
<comment type="similarity">
    <text evidence="2">Belongs to the RRP1 family.</text>
</comment>
<proteinExistence type="inferred from homology"/>
<dbReference type="Proteomes" id="UP000670152">
    <property type="component" value="Unassembled WGS sequence"/>
</dbReference>
<dbReference type="Pfam" id="PF05997">
    <property type="entry name" value="Nop52"/>
    <property type="match status" value="1"/>
</dbReference>
<name>A0A836G8D7_9HYME</name>
<keyword evidence="5" id="KW-1185">Reference proteome</keyword>
<evidence type="ECO:0000313" key="4">
    <source>
        <dbReference type="EMBL" id="KAG5333467.1"/>
    </source>
</evidence>
<accession>A0A836G8D7</accession>
<evidence type="ECO:0000256" key="1">
    <source>
        <dbReference type="ARBA" id="ARBA00004123"/>
    </source>
</evidence>
<dbReference type="GO" id="GO:0005634">
    <property type="term" value="C:nucleus"/>
    <property type="evidence" value="ECO:0007669"/>
    <property type="project" value="UniProtKB-SubCell"/>
</dbReference>
<keyword evidence="3" id="KW-0539">Nucleus</keyword>
<comment type="subcellular location">
    <subcellularLocation>
        <location evidence="1">Nucleus</location>
    </subcellularLocation>
</comment>
<evidence type="ECO:0000313" key="5">
    <source>
        <dbReference type="Proteomes" id="UP000670152"/>
    </source>
</evidence>
<evidence type="ECO:0000256" key="2">
    <source>
        <dbReference type="ARBA" id="ARBA00006374"/>
    </source>
</evidence>
<feature type="non-terminal residue" evidence="4">
    <location>
        <position position="1"/>
    </location>
</feature>
<dbReference type="AlphaFoldDB" id="A0A836G8D7"/>
<dbReference type="EMBL" id="JAANIB010004969">
    <property type="protein sequence ID" value="KAG5333467.1"/>
    <property type="molecule type" value="Genomic_DNA"/>
</dbReference>
<dbReference type="GO" id="GO:0006364">
    <property type="term" value="P:rRNA processing"/>
    <property type="evidence" value="ECO:0007669"/>
    <property type="project" value="InterPro"/>
</dbReference>
<gene>
    <name evidence="4" type="primary">Rrp1_0</name>
    <name evidence="4" type="ORF">G6Z77_0004172</name>
</gene>
<feature type="non-terminal residue" evidence="4">
    <location>
        <position position="277"/>
    </location>
</feature>
<dbReference type="OrthoDB" id="2019504at2759"/>